<organism evidence="1 2">
    <name type="scientific">Dyella psychrodurans</name>
    <dbReference type="NCBI Taxonomy" id="1927960"/>
    <lineage>
        <taxon>Bacteria</taxon>
        <taxon>Pseudomonadati</taxon>
        <taxon>Pseudomonadota</taxon>
        <taxon>Gammaproteobacteria</taxon>
        <taxon>Lysobacterales</taxon>
        <taxon>Rhodanobacteraceae</taxon>
        <taxon>Dyella</taxon>
    </lineage>
</organism>
<evidence type="ECO:0000313" key="2">
    <source>
        <dbReference type="Proteomes" id="UP000255334"/>
    </source>
</evidence>
<evidence type="ECO:0000313" key="1">
    <source>
        <dbReference type="EMBL" id="RDS85901.1"/>
    </source>
</evidence>
<comment type="caution">
    <text evidence="1">The sequence shown here is derived from an EMBL/GenBank/DDBJ whole genome shotgun (WGS) entry which is preliminary data.</text>
</comment>
<sequence>MSTPQLSHQPEKESAASVIMNDLSGGARFGAPMIDDTTLASLATAASTAQRCADNPWLNPAFRRQARAYARAVAKRRAGTRPLSELRIVVINDEGVPCE</sequence>
<dbReference type="EMBL" id="QRBF01000001">
    <property type="protein sequence ID" value="RDS85901.1"/>
    <property type="molecule type" value="Genomic_DNA"/>
</dbReference>
<reference evidence="1 2" key="1">
    <citation type="submission" date="2018-07" db="EMBL/GenBank/DDBJ databases">
        <title>Dyella monticola sp. nov. and Dyella psychrodurans sp. nov. isolated from monsoon evergreen broad-leaved forest soil of Dinghu Mountain, China.</title>
        <authorList>
            <person name="Gao Z."/>
            <person name="Qiu L."/>
        </authorList>
    </citation>
    <scope>NUCLEOTIDE SEQUENCE [LARGE SCALE GENOMIC DNA]</scope>
    <source>
        <strain evidence="1 2">4MSK11</strain>
    </source>
</reference>
<keyword evidence="2" id="KW-1185">Reference proteome</keyword>
<dbReference type="AlphaFoldDB" id="A0A370XCF2"/>
<dbReference type="RefSeq" id="WP_115476152.1">
    <property type="nucleotide sequence ID" value="NZ_QRBF01000001.1"/>
</dbReference>
<accession>A0A370XCF2</accession>
<proteinExistence type="predicted"/>
<gene>
    <name evidence="1" type="ORF">DWU99_01085</name>
</gene>
<dbReference type="Proteomes" id="UP000255334">
    <property type="component" value="Unassembled WGS sequence"/>
</dbReference>
<protein>
    <submittedName>
        <fullName evidence="1">Uncharacterized protein</fullName>
    </submittedName>
</protein>
<name>A0A370XCF2_9GAMM</name>